<gene>
    <name evidence="8" type="primary">ZC116.3_1</name>
    <name evidence="8" type="ORF">CM83_7701</name>
</gene>
<feature type="domain" description="EGF-like" evidence="7">
    <location>
        <begin position="33"/>
        <end position="73"/>
    </location>
</feature>
<dbReference type="Gene3D" id="2.10.25.10">
    <property type="entry name" value="Laminin"/>
    <property type="match status" value="1"/>
</dbReference>
<dbReference type="InterPro" id="IPR001881">
    <property type="entry name" value="EGF-like_Ca-bd_dom"/>
</dbReference>
<dbReference type="GO" id="GO:0005509">
    <property type="term" value="F:calcium ion binding"/>
    <property type="evidence" value="ECO:0007669"/>
    <property type="project" value="InterPro"/>
</dbReference>
<evidence type="ECO:0000256" key="2">
    <source>
        <dbReference type="ARBA" id="ARBA00022729"/>
    </source>
</evidence>
<dbReference type="EMBL" id="GBHO01042474">
    <property type="protein sequence ID" value="JAG01130.1"/>
    <property type="molecule type" value="Transcribed_RNA"/>
</dbReference>
<keyword evidence="2" id="KW-0732">Signal</keyword>
<feature type="domain" description="EGF-like" evidence="7">
    <location>
        <begin position="77"/>
        <end position="116"/>
    </location>
</feature>
<evidence type="ECO:0000259" key="7">
    <source>
        <dbReference type="SMART" id="SM00181"/>
    </source>
</evidence>
<dbReference type="FunFam" id="2.10.25.10:FF:000038">
    <property type="entry name" value="Fibrillin 2"/>
    <property type="match status" value="1"/>
</dbReference>
<dbReference type="InterPro" id="IPR018097">
    <property type="entry name" value="EGF_Ca-bd_CS"/>
</dbReference>
<evidence type="ECO:0000256" key="1">
    <source>
        <dbReference type="ARBA" id="ARBA00022536"/>
    </source>
</evidence>
<proteinExistence type="predicted"/>
<dbReference type="InterPro" id="IPR000742">
    <property type="entry name" value="EGF"/>
</dbReference>
<keyword evidence="3" id="KW-0677">Repeat</keyword>
<feature type="domain" description="EGF-like calcium-binding" evidence="6">
    <location>
        <begin position="74"/>
        <end position="116"/>
    </location>
</feature>
<sequence>MQHLSSVYSDLSTLTKSNNSLTVNRVLSTGTGHCALQYLCSRRYHTQPDANCTHCVCESGYDGDTSSEQPICFDINECSWDSGPCDIHAICVNTWGGFTCSSCPTHFIGDGYYRCFSVIELALLTLSLLSHSLLFFCILRSVWLYLTKLFHNCISTLYGRCWCFPDKGAATNRSLSTFVLYRVPATR</sequence>
<evidence type="ECO:0000256" key="4">
    <source>
        <dbReference type="ARBA" id="ARBA00023157"/>
    </source>
</evidence>
<dbReference type="AlphaFoldDB" id="A0A0A9W8I2"/>
<reference evidence="8" key="2">
    <citation type="submission" date="2014-07" db="EMBL/GenBank/DDBJ databases">
        <authorList>
            <person name="Hull J."/>
        </authorList>
    </citation>
    <scope>NUCLEOTIDE SEQUENCE</scope>
</reference>
<keyword evidence="5" id="KW-0812">Transmembrane</keyword>
<dbReference type="Pfam" id="PF12947">
    <property type="entry name" value="EGF_3"/>
    <property type="match status" value="1"/>
</dbReference>
<dbReference type="PROSITE" id="PS01187">
    <property type="entry name" value="EGF_CA"/>
    <property type="match status" value="1"/>
</dbReference>
<keyword evidence="5" id="KW-1133">Transmembrane helix</keyword>
<evidence type="ECO:0000256" key="5">
    <source>
        <dbReference type="SAM" id="Phobius"/>
    </source>
</evidence>
<keyword evidence="5" id="KW-0472">Membrane</keyword>
<dbReference type="CDD" id="cd00054">
    <property type="entry name" value="EGF_CA"/>
    <property type="match status" value="1"/>
</dbReference>
<keyword evidence="4" id="KW-1015">Disulfide bond</keyword>
<reference evidence="8" key="1">
    <citation type="journal article" date="2014" name="PLoS ONE">
        <title>Transcriptome-Based Identification of ABC Transporters in the Western Tarnished Plant Bug Lygus hesperus.</title>
        <authorList>
            <person name="Hull J.J."/>
            <person name="Chaney K."/>
            <person name="Geib S.M."/>
            <person name="Fabrick J.A."/>
            <person name="Brent C.S."/>
            <person name="Walsh D."/>
            <person name="Lavine L.C."/>
        </authorList>
    </citation>
    <scope>NUCLEOTIDE SEQUENCE</scope>
</reference>
<dbReference type="InterPro" id="IPR024731">
    <property type="entry name" value="NELL2-like_EGF"/>
</dbReference>
<dbReference type="SMART" id="SM00179">
    <property type="entry name" value="EGF_CA"/>
    <property type="match status" value="1"/>
</dbReference>
<keyword evidence="1" id="KW-0245">EGF-like domain</keyword>
<dbReference type="SUPFAM" id="SSF57196">
    <property type="entry name" value="EGF/Laminin"/>
    <property type="match status" value="1"/>
</dbReference>
<evidence type="ECO:0000313" key="8">
    <source>
        <dbReference type="EMBL" id="JAG01130.1"/>
    </source>
</evidence>
<feature type="transmembrane region" description="Helical" evidence="5">
    <location>
        <begin position="121"/>
        <end position="146"/>
    </location>
</feature>
<accession>A0A0A9W8I2</accession>
<protein>
    <submittedName>
        <fullName evidence="8">Putative cubilin</fullName>
    </submittedName>
</protein>
<evidence type="ECO:0000256" key="3">
    <source>
        <dbReference type="ARBA" id="ARBA00022737"/>
    </source>
</evidence>
<evidence type="ECO:0000259" key="6">
    <source>
        <dbReference type="SMART" id="SM00179"/>
    </source>
</evidence>
<dbReference type="SMART" id="SM00181">
    <property type="entry name" value="EGF"/>
    <property type="match status" value="2"/>
</dbReference>
<organism evidence="8">
    <name type="scientific">Lygus hesperus</name>
    <name type="common">Western plant bug</name>
    <dbReference type="NCBI Taxonomy" id="30085"/>
    <lineage>
        <taxon>Eukaryota</taxon>
        <taxon>Metazoa</taxon>
        <taxon>Ecdysozoa</taxon>
        <taxon>Arthropoda</taxon>
        <taxon>Hexapoda</taxon>
        <taxon>Insecta</taxon>
        <taxon>Pterygota</taxon>
        <taxon>Neoptera</taxon>
        <taxon>Paraneoptera</taxon>
        <taxon>Hemiptera</taxon>
        <taxon>Heteroptera</taxon>
        <taxon>Panheteroptera</taxon>
        <taxon>Cimicomorpha</taxon>
        <taxon>Miridae</taxon>
        <taxon>Mirini</taxon>
        <taxon>Lygus</taxon>
    </lineage>
</organism>
<name>A0A0A9W8I2_LYGHE</name>